<dbReference type="GO" id="GO:0032259">
    <property type="term" value="P:methylation"/>
    <property type="evidence" value="ECO:0007669"/>
    <property type="project" value="UniProtKB-KW"/>
</dbReference>
<keyword evidence="3 5" id="KW-1133">Transmembrane helix</keyword>
<keyword evidence="4 5" id="KW-0472">Membrane</keyword>
<proteinExistence type="predicted"/>
<dbReference type="RefSeq" id="WP_252471625.1">
    <property type="nucleotide sequence ID" value="NZ_JAMHFY010000022.1"/>
</dbReference>
<evidence type="ECO:0000256" key="2">
    <source>
        <dbReference type="ARBA" id="ARBA00022692"/>
    </source>
</evidence>
<evidence type="ECO:0000256" key="5">
    <source>
        <dbReference type="SAM" id="Phobius"/>
    </source>
</evidence>
<evidence type="ECO:0000256" key="4">
    <source>
        <dbReference type="ARBA" id="ARBA00023136"/>
    </source>
</evidence>
<name>A0ABT8QZM6_9FIRM</name>
<dbReference type="Pfam" id="PF04191">
    <property type="entry name" value="PEMT"/>
    <property type="match status" value="1"/>
</dbReference>
<sequence length="172" mass="20341">MNAFLTVIPIILIRYGLLNVINKEALKRASFFAPLIGREKVAFWVYQIATAFILLYLFILKIKTESEWFYIGLIIYSLGLILYAVSIINYAKPKMNGINLNGLYRVSRNPMYVAYFIYFLGCVFLTRSWVLLALLISFQISVHWIIISEERWCIMEFGEEYIKYMNKVRRYI</sequence>
<feature type="transmembrane region" description="Helical" evidence="5">
    <location>
        <begin position="6"/>
        <end position="22"/>
    </location>
</feature>
<dbReference type="GO" id="GO:0008168">
    <property type="term" value="F:methyltransferase activity"/>
    <property type="evidence" value="ECO:0007669"/>
    <property type="project" value="UniProtKB-KW"/>
</dbReference>
<feature type="transmembrane region" description="Helical" evidence="5">
    <location>
        <begin position="68"/>
        <end position="91"/>
    </location>
</feature>
<comment type="subcellular location">
    <subcellularLocation>
        <location evidence="1">Endomembrane system</location>
        <topology evidence="1">Multi-pass membrane protein</topology>
    </subcellularLocation>
</comment>
<organism evidence="6 7">
    <name type="scientific">Desulfosporosinus nitroreducens</name>
    <dbReference type="NCBI Taxonomy" id="2018668"/>
    <lineage>
        <taxon>Bacteria</taxon>
        <taxon>Bacillati</taxon>
        <taxon>Bacillota</taxon>
        <taxon>Clostridia</taxon>
        <taxon>Eubacteriales</taxon>
        <taxon>Desulfitobacteriaceae</taxon>
        <taxon>Desulfosporosinus</taxon>
    </lineage>
</organism>
<accession>A0ABT8QZM6</accession>
<keyword evidence="7" id="KW-1185">Reference proteome</keyword>
<evidence type="ECO:0000256" key="3">
    <source>
        <dbReference type="ARBA" id="ARBA00022989"/>
    </source>
</evidence>
<evidence type="ECO:0000313" key="7">
    <source>
        <dbReference type="Proteomes" id="UP001176021"/>
    </source>
</evidence>
<dbReference type="Proteomes" id="UP001176021">
    <property type="component" value="Unassembled WGS sequence"/>
</dbReference>
<keyword evidence="6" id="KW-0489">Methyltransferase</keyword>
<gene>
    <name evidence="6" type="ORF">M8H41_22040</name>
</gene>
<evidence type="ECO:0000313" key="6">
    <source>
        <dbReference type="EMBL" id="MDO0825498.1"/>
    </source>
</evidence>
<dbReference type="InterPro" id="IPR007318">
    <property type="entry name" value="Phopholipid_MeTrfase"/>
</dbReference>
<feature type="transmembrane region" description="Helical" evidence="5">
    <location>
        <begin position="43"/>
        <end position="62"/>
    </location>
</feature>
<dbReference type="EMBL" id="JAMJEV010000026">
    <property type="protein sequence ID" value="MDO0825498.1"/>
    <property type="molecule type" value="Genomic_DNA"/>
</dbReference>
<dbReference type="Gene3D" id="1.20.120.1630">
    <property type="match status" value="1"/>
</dbReference>
<evidence type="ECO:0000256" key="1">
    <source>
        <dbReference type="ARBA" id="ARBA00004127"/>
    </source>
</evidence>
<reference evidence="6" key="1">
    <citation type="submission" date="2022-05" db="EMBL/GenBank/DDBJ databases">
        <title>Expanded diversity of anoxic marine methylotrophy in a Black Sea sulfate reducing microorganism.</title>
        <authorList>
            <person name="Fischer P.Q."/>
            <person name="Stams A.J.M."/>
            <person name="Villanueva L."/>
            <person name="Sousa D.Z."/>
        </authorList>
    </citation>
    <scope>NUCLEOTIDE SEQUENCE</scope>
    <source>
        <strain evidence="6">P130</strain>
    </source>
</reference>
<keyword evidence="6" id="KW-0808">Transferase</keyword>
<protein>
    <submittedName>
        <fullName evidence="6">Phospholipid methyltransferase</fullName>
    </submittedName>
</protein>
<feature type="transmembrane region" description="Helical" evidence="5">
    <location>
        <begin position="112"/>
        <end position="138"/>
    </location>
</feature>
<keyword evidence="2 5" id="KW-0812">Transmembrane</keyword>
<comment type="caution">
    <text evidence="6">The sequence shown here is derived from an EMBL/GenBank/DDBJ whole genome shotgun (WGS) entry which is preliminary data.</text>
</comment>